<evidence type="ECO:0000256" key="1">
    <source>
        <dbReference type="ARBA" id="ARBA00023013"/>
    </source>
</evidence>
<dbReference type="AlphaFoldDB" id="A0A2P5DQN5"/>
<accession>A0A2P5DQN5</accession>
<dbReference type="GO" id="GO:0004860">
    <property type="term" value="F:protein kinase inhibitor activity"/>
    <property type="evidence" value="ECO:0007669"/>
    <property type="project" value="UniProtKB-KW"/>
</dbReference>
<name>A0A2P5DQN5_PARAD</name>
<evidence type="ECO:0000313" key="5">
    <source>
        <dbReference type="Proteomes" id="UP000237105"/>
    </source>
</evidence>
<gene>
    <name evidence="4" type="ORF">PanWU01x14_042040</name>
</gene>
<comment type="caution">
    <text evidence="4">The sequence shown here is derived from an EMBL/GenBank/DDBJ whole genome shotgun (WGS) entry which is preliminary data.</text>
</comment>
<sequence length="97" mass="10490">MDMEIVSSTTAADHDAIAMAVEDYQAGCSTPTRPEHRIPAWSLPPPPPKKKKSPFAAGKKRVIPKNGYFNPPDLETLFTMAPRSGPGPGPAWKLLHA</sequence>
<dbReference type="PANTHER" id="PTHR33142:SF15">
    <property type="entry name" value="CYCLIN-DEPENDENT PROTEIN KINASE INHIBITOR SMR4"/>
    <property type="match status" value="1"/>
</dbReference>
<evidence type="ECO:0000256" key="3">
    <source>
        <dbReference type="SAM" id="MobiDB-lite"/>
    </source>
</evidence>
<feature type="region of interest" description="Disordered" evidence="3">
    <location>
        <begin position="27"/>
        <end position="62"/>
    </location>
</feature>
<dbReference type="GO" id="GO:0032875">
    <property type="term" value="P:regulation of DNA endoreduplication"/>
    <property type="evidence" value="ECO:0007669"/>
    <property type="project" value="InterPro"/>
</dbReference>
<organism evidence="4 5">
    <name type="scientific">Parasponia andersonii</name>
    <name type="common">Sponia andersonii</name>
    <dbReference type="NCBI Taxonomy" id="3476"/>
    <lineage>
        <taxon>Eukaryota</taxon>
        <taxon>Viridiplantae</taxon>
        <taxon>Streptophyta</taxon>
        <taxon>Embryophyta</taxon>
        <taxon>Tracheophyta</taxon>
        <taxon>Spermatophyta</taxon>
        <taxon>Magnoliopsida</taxon>
        <taxon>eudicotyledons</taxon>
        <taxon>Gunneridae</taxon>
        <taxon>Pentapetalae</taxon>
        <taxon>rosids</taxon>
        <taxon>fabids</taxon>
        <taxon>Rosales</taxon>
        <taxon>Cannabaceae</taxon>
        <taxon>Parasponia</taxon>
    </lineage>
</organism>
<dbReference type="PANTHER" id="PTHR33142">
    <property type="entry name" value="CYCLIN-DEPENDENT PROTEIN KINASE INHIBITOR SMR13"/>
    <property type="match status" value="1"/>
</dbReference>
<dbReference type="GO" id="GO:0005634">
    <property type="term" value="C:nucleus"/>
    <property type="evidence" value="ECO:0007669"/>
    <property type="project" value="TreeGrafter"/>
</dbReference>
<evidence type="ECO:0000313" key="4">
    <source>
        <dbReference type="EMBL" id="PON75579.1"/>
    </source>
</evidence>
<feature type="compositionally biased region" description="Basic residues" evidence="3">
    <location>
        <begin position="48"/>
        <end position="62"/>
    </location>
</feature>
<protein>
    <submittedName>
        <fullName evidence="4">Cyclin-dependent kinase inhibitor</fullName>
    </submittedName>
</protein>
<dbReference type="OrthoDB" id="650965at2759"/>
<reference evidence="5" key="1">
    <citation type="submission" date="2016-06" db="EMBL/GenBank/DDBJ databases">
        <title>Parallel loss of symbiosis genes in relatives of nitrogen-fixing non-legume Parasponia.</title>
        <authorList>
            <person name="Van Velzen R."/>
            <person name="Holmer R."/>
            <person name="Bu F."/>
            <person name="Rutten L."/>
            <person name="Van Zeijl A."/>
            <person name="Liu W."/>
            <person name="Santuari L."/>
            <person name="Cao Q."/>
            <person name="Sharma T."/>
            <person name="Shen D."/>
            <person name="Roswanjaya Y."/>
            <person name="Wardhani T."/>
            <person name="Kalhor M.S."/>
            <person name="Jansen J."/>
            <person name="Van den Hoogen J."/>
            <person name="Gungor B."/>
            <person name="Hartog M."/>
            <person name="Hontelez J."/>
            <person name="Verver J."/>
            <person name="Yang W.-C."/>
            <person name="Schijlen E."/>
            <person name="Repin R."/>
            <person name="Schilthuizen M."/>
            <person name="Schranz E."/>
            <person name="Heidstra R."/>
            <person name="Miyata K."/>
            <person name="Fedorova E."/>
            <person name="Kohlen W."/>
            <person name="Bisseling T."/>
            <person name="Smit S."/>
            <person name="Geurts R."/>
        </authorList>
    </citation>
    <scope>NUCLEOTIDE SEQUENCE [LARGE SCALE GENOMIC DNA]</scope>
    <source>
        <strain evidence="5">cv. WU1-14</strain>
    </source>
</reference>
<dbReference type="EMBL" id="JXTB01000023">
    <property type="protein sequence ID" value="PON75579.1"/>
    <property type="molecule type" value="Genomic_DNA"/>
</dbReference>
<dbReference type="STRING" id="3476.A0A2P5DQN5"/>
<proteinExistence type="predicted"/>
<keyword evidence="1" id="KW-0649">Protein kinase inhibitor</keyword>
<keyword evidence="5" id="KW-1185">Reference proteome</keyword>
<dbReference type="InterPro" id="IPR040389">
    <property type="entry name" value="SMR"/>
</dbReference>
<dbReference type="Proteomes" id="UP000237105">
    <property type="component" value="Unassembled WGS sequence"/>
</dbReference>
<evidence type="ECO:0000256" key="2">
    <source>
        <dbReference type="ARBA" id="ARBA00023306"/>
    </source>
</evidence>
<keyword evidence="2" id="KW-0131">Cell cycle</keyword>